<sequence length="148" mass="16884">MAFLNRAVNASTALLLNKKLLFSAPSPSLSFNRCVSYIFDRCDDKYFSEAKSDWGMKENNESLNLRFDMPGLDKDDVKIIVEKNDLIIIGQSEGNESEEDEPRSYSSKFILGENHGYKLKEIKGEMKNGVLKVVVPKEKKDVWEVEVK</sequence>
<keyword evidence="7" id="KW-1185">Reference proteome</keyword>
<dbReference type="AlphaFoldDB" id="A0AAD8KCE8"/>
<dbReference type="PANTHER" id="PTHR46991">
    <property type="entry name" value="23.5 KDA HEAT SHOCK PROTEIN, MITOCHONDRIAL"/>
    <property type="match status" value="1"/>
</dbReference>
<dbReference type="SUPFAM" id="SSF49764">
    <property type="entry name" value="HSP20-like chaperones"/>
    <property type="match status" value="1"/>
</dbReference>
<evidence type="ECO:0000259" key="5">
    <source>
        <dbReference type="PROSITE" id="PS01031"/>
    </source>
</evidence>
<dbReference type="Pfam" id="PF00011">
    <property type="entry name" value="HSP20"/>
    <property type="match status" value="1"/>
</dbReference>
<evidence type="ECO:0000256" key="4">
    <source>
        <dbReference type="RuleBase" id="RU003616"/>
    </source>
</evidence>
<comment type="caution">
    <text evidence="6">The sequence shown here is derived from an EMBL/GenBank/DDBJ whole genome shotgun (WGS) entry which is preliminary data.</text>
</comment>
<evidence type="ECO:0000256" key="2">
    <source>
        <dbReference type="ARBA" id="ARBA00023016"/>
    </source>
</evidence>
<dbReference type="CDD" id="cd06464">
    <property type="entry name" value="ACD_sHsps-like"/>
    <property type="match status" value="1"/>
</dbReference>
<proteinExistence type="inferred from homology"/>
<dbReference type="Gene3D" id="2.60.40.790">
    <property type="match status" value="1"/>
</dbReference>
<dbReference type="EMBL" id="JAUHHV010000007">
    <property type="protein sequence ID" value="KAK1419063.1"/>
    <property type="molecule type" value="Genomic_DNA"/>
</dbReference>
<feature type="domain" description="SHSP" evidence="5">
    <location>
        <begin position="45"/>
        <end position="148"/>
    </location>
</feature>
<dbReference type="Proteomes" id="UP001229421">
    <property type="component" value="Unassembled WGS sequence"/>
</dbReference>
<evidence type="ECO:0000256" key="3">
    <source>
        <dbReference type="PROSITE-ProRule" id="PRU00285"/>
    </source>
</evidence>
<evidence type="ECO:0000313" key="7">
    <source>
        <dbReference type="Proteomes" id="UP001229421"/>
    </source>
</evidence>
<organism evidence="6 7">
    <name type="scientific">Tagetes erecta</name>
    <name type="common">African marigold</name>
    <dbReference type="NCBI Taxonomy" id="13708"/>
    <lineage>
        <taxon>Eukaryota</taxon>
        <taxon>Viridiplantae</taxon>
        <taxon>Streptophyta</taxon>
        <taxon>Embryophyta</taxon>
        <taxon>Tracheophyta</taxon>
        <taxon>Spermatophyta</taxon>
        <taxon>Magnoliopsida</taxon>
        <taxon>eudicotyledons</taxon>
        <taxon>Gunneridae</taxon>
        <taxon>Pentapetalae</taxon>
        <taxon>asterids</taxon>
        <taxon>campanulids</taxon>
        <taxon>Asterales</taxon>
        <taxon>Asteraceae</taxon>
        <taxon>Asteroideae</taxon>
        <taxon>Heliantheae alliance</taxon>
        <taxon>Tageteae</taxon>
        <taxon>Tagetes</taxon>
    </lineage>
</organism>
<dbReference type="PANTHER" id="PTHR46991:SF11">
    <property type="entry name" value="SMALL HEAT SHOCK PROTEIN HSPF"/>
    <property type="match status" value="1"/>
</dbReference>
<keyword evidence="2" id="KW-0346">Stress response</keyword>
<protein>
    <recommendedName>
        <fullName evidence="5">SHSP domain-containing protein</fullName>
    </recommendedName>
</protein>
<gene>
    <name evidence="6" type="ORF">QVD17_28220</name>
</gene>
<evidence type="ECO:0000313" key="6">
    <source>
        <dbReference type="EMBL" id="KAK1419063.1"/>
    </source>
</evidence>
<dbReference type="InterPro" id="IPR008978">
    <property type="entry name" value="HSP20-like_chaperone"/>
</dbReference>
<evidence type="ECO:0000256" key="1">
    <source>
        <dbReference type="ARBA" id="ARBA00022946"/>
    </source>
</evidence>
<dbReference type="InterPro" id="IPR002068">
    <property type="entry name" value="A-crystallin/Hsp20_dom"/>
</dbReference>
<comment type="similarity">
    <text evidence="3 4">Belongs to the small heat shock protein (HSP20) family.</text>
</comment>
<keyword evidence="1" id="KW-0809">Transit peptide</keyword>
<dbReference type="InterPro" id="IPR044656">
    <property type="entry name" value="HSP14.7/HSP23.5/HSP23.6-like"/>
</dbReference>
<reference evidence="6" key="1">
    <citation type="journal article" date="2023" name="bioRxiv">
        <title>Improved chromosome-level genome assembly for marigold (Tagetes erecta).</title>
        <authorList>
            <person name="Jiang F."/>
            <person name="Yuan L."/>
            <person name="Wang S."/>
            <person name="Wang H."/>
            <person name="Xu D."/>
            <person name="Wang A."/>
            <person name="Fan W."/>
        </authorList>
    </citation>
    <scope>NUCLEOTIDE SEQUENCE</scope>
    <source>
        <strain evidence="6">WSJ</strain>
        <tissue evidence="6">Leaf</tissue>
    </source>
</reference>
<accession>A0AAD8KCE8</accession>
<dbReference type="PROSITE" id="PS01031">
    <property type="entry name" value="SHSP"/>
    <property type="match status" value="1"/>
</dbReference>
<name>A0AAD8KCE8_TARER</name>